<proteinExistence type="predicted"/>
<comment type="caution">
    <text evidence="1">The sequence shown here is derived from an EMBL/GenBank/DDBJ whole genome shotgun (WGS) entry which is preliminary data.</text>
</comment>
<accession>A0ACC2H7Y9</accession>
<evidence type="ECO:0000313" key="1">
    <source>
        <dbReference type="EMBL" id="KAJ8011841.1"/>
    </source>
</evidence>
<evidence type="ECO:0000313" key="2">
    <source>
        <dbReference type="Proteomes" id="UP001157502"/>
    </source>
</evidence>
<dbReference type="Proteomes" id="UP001157502">
    <property type="component" value="Chromosome 5"/>
</dbReference>
<name>A0ACC2H7Y9_DALPE</name>
<organism evidence="1 2">
    <name type="scientific">Dallia pectoralis</name>
    <name type="common">Alaska blackfish</name>
    <dbReference type="NCBI Taxonomy" id="75939"/>
    <lineage>
        <taxon>Eukaryota</taxon>
        <taxon>Metazoa</taxon>
        <taxon>Chordata</taxon>
        <taxon>Craniata</taxon>
        <taxon>Vertebrata</taxon>
        <taxon>Euteleostomi</taxon>
        <taxon>Actinopterygii</taxon>
        <taxon>Neopterygii</taxon>
        <taxon>Teleostei</taxon>
        <taxon>Protacanthopterygii</taxon>
        <taxon>Esociformes</taxon>
        <taxon>Umbridae</taxon>
        <taxon>Dallia</taxon>
    </lineage>
</organism>
<dbReference type="EMBL" id="CM055732">
    <property type="protein sequence ID" value="KAJ8011841.1"/>
    <property type="molecule type" value="Genomic_DNA"/>
</dbReference>
<keyword evidence="2" id="KW-1185">Reference proteome</keyword>
<sequence>MDSFRSGGGMGLSPSPRDRQSPVRFNQDPSQPGTMAGRTGSLDFPSESLCIKYGEFLKHTAAATATAESSGGEQSPDDDSDGIGRSDMVLFPEERLMASMAKCDAGKKHKEQKVLRLNINARERRRMHDLNDALDELRSVIPYAHSPSVRKLSKIATLLLAKNYILMQAQALEEMRRLVSYLNHGSGVTAANTTGAPGFGVYEHQTGYPFSAGMPDNNSNLFNKHFNHKP</sequence>
<reference evidence="1" key="1">
    <citation type="submission" date="2021-05" db="EMBL/GenBank/DDBJ databases">
        <authorList>
            <person name="Pan Q."/>
            <person name="Jouanno E."/>
            <person name="Zahm M."/>
            <person name="Klopp C."/>
            <person name="Cabau C."/>
            <person name="Louis A."/>
            <person name="Berthelot C."/>
            <person name="Parey E."/>
            <person name="Roest Crollius H."/>
            <person name="Montfort J."/>
            <person name="Robinson-Rechavi M."/>
            <person name="Bouchez O."/>
            <person name="Lampietro C."/>
            <person name="Lopez Roques C."/>
            <person name="Donnadieu C."/>
            <person name="Postlethwait J."/>
            <person name="Bobe J."/>
            <person name="Dillon D."/>
            <person name="Chandos A."/>
            <person name="von Hippel F."/>
            <person name="Guiguen Y."/>
        </authorList>
    </citation>
    <scope>NUCLEOTIDE SEQUENCE</scope>
    <source>
        <strain evidence="1">YG-Jan2019</strain>
    </source>
</reference>
<gene>
    <name evidence="1" type="ORF">DPEC_G00062470</name>
</gene>
<protein>
    <submittedName>
        <fullName evidence="1">Uncharacterized protein</fullName>
    </submittedName>
</protein>